<dbReference type="GO" id="GO:0005524">
    <property type="term" value="F:ATP binding"/>
    <property type="evidence" value="ECO:0007669"/>
    <property type="project" value="UniProtKB-KW"/>
</dbReference>
<reference evidence="8 9" key="1">
    <citation type="journal article" date="2011" name="Science">
        <title>The Selaginella genome identifies genetic changes associated with the evolution of vascular plants.</title>
        <authorList>
            <person name="Banks J.A."/>
            <person name="Nishiyama T."/>
            <person name="Hasebe M."/>
            <person name="Bowman J.L."/>
            <person name="Gribskov M."/>
            <person name="dePamphilis C."/>
            <person name="Albert V.A."/>
            <person name="Aono N."/>
            <person name="Aoyama T."/>
            <person name="Ambrose B.A."/>
            <person name="Ashton N.W."/>
            <person name="Axtell M.J."/>
            <person name="Barker E."/>
            <person name="Barker M.S."/>
            <person name="Bennetzen J.L."/>
            <person name="Bonawitz N.D."/>
            <person name="Chapple C."/>
            <person name="Cheng C."/>
            <person name="Correa L.G."/>
            <person name="Dacre M."/>
            <person name="DeBarry J."/>
            <person name="Dreyer I."/>
            <person name="Elias M."/>
            <person name="Engstrom E.M."/>
            <person name="Estelle M."/>
            <person name="Feng L."/>
            <person name="Finet C."/>
            <person name="Floyd S.K."/>
            <person name="Frommer W.B."/>
            <person name="Fujita T."/>
            <person name="Gramzow L."/>
            <person name="Gutensohn M."/>
            <person name="Harholt J."/>
            <person name="Hattori M."/>
            <person name="Heyl A."/>
            <person name="Hirai T."/>
            <person name="Hiwatashi Y."/>
            <person name="Ishikawa M."/>
            <person name="Iwata M."/>
            <person name="Karol K.G."/>
            <person name="Koehler B."/>
            <person name="Kolukisaoglu U."/>
            <person name="Kubo M."/>
            <person name="Kurata T."/>
            <person name="Lalonde S."/>
            <person name="Li K."/>
            <person name="Li Y."/>
            <person name="Litt A."/>
            <person name="Lyons E."/>
            <person name="Manning G."/>
            <person name="Maruyama T."/>
            <person name="Michael T.P."/>
            <person name="Mikami K."/>
            <person name="Miyazaki S."/>
            <person name="Morinaga S."/>
            <person name="Murata T."/>
            <person name="Mueller-Roeber B."/>
            <person name="Nelson D.R."/>
            <person name="Obara M."/>
            <person name="Oguri Y."/>
            <person name="Olmstead R.G."/>
            <person name="Onodera N."/>
            <person name="Petersen B.L."/>
            <person name="Pils B."/>
            <person name="Prigge M."/>
            <person name="Rensing S.A."/>
            <person name="Riano-Pachon D.M."/>
            <person name="Roberts A.W."/>
            <person name="Sato Y."/>
            <person name="Scheller H.V."/>
            <person name="Schulz B."/>
            <person name="Schulz C."/>
            <person name="Shakirov E.V."/>
            <person name="Shibagaki N."/>
            <person name="Shinohara N."/>
            <person name="Shippen D.E."/>
            <person name="Soerensen I."/>
            <person name="Sotooka R."/>
            <person name="Sugimoto N."/>
            <person name="Sugita M."/>
            <person name="Sumikawa N."/>
            <person name="Tanurdzic M."/>
            <person name="Theissen G."/>
            <person name="Ulvskov P."/>
            <person name="Wakazuki S."/>
            <person name="Weng J.K."/>
            <person name="Willats W.W."/>
            <person name="Wipf D."/>
            <person name="Wolf P.G."/>
            <person name="Yang L."/>
            <person name="Zimmer A.D."/>
            <person name="Zhu Q."/>
            <person name="Mitros T."/>
            <person name="Hellsten U."/>
            <person name="Loque D."/>
            <person name="Otillar R."/>
            <person name="Salamov A."/>
            <person name="Schmutz J."/>
            <person name="Shapiro H."/>
            <person name="Lindquist E."/>
            <person name="Lucas S."/>
            <person name="Rokhsar D."/>
            <person name="Grigoriev I.V."/>
        </authorList>
    </citation>
    <scope>NUCLEOTIDE SEQUENCE [LARGE SCALE GENOMIC DNA]</scope>
</reference>
<dbReference type="InParanoid" id="D8RCX1"/>
<dbReference type="InterPro" id="IPR050494">
    <property type="entry name" value="Ser_Thr_dual-spec_kinase"/>
</dbReference>
<evidence type="ECO:0000313" key="9">
    <source>
        <dbReference type="Proteomes" id="UP000001514"/>
    </source>
</evidence>
<evidence type="ECO:0000256" key="5">
    <source>
        <dbReference type="ARBA" id="ARBA00022777"/>
    </source>
</evidence>
<organism evidence="9">
    <name type="scientific">Selaginella moellendorffii</name>
    <name type="common">Spikemoss</name>
    <dbReference type="NCBI Taxonomy" id="88036"/>
    <lineage>
        <taxon>Eukaryota</taxon>
        <taxon>Viridiplantae</taxon>
        <taxon>Streptophyta</taxon>
        <taxon>Embryophyta</taxon>
        <taxon>Tracheophyta</taxon>
        <taxon>Lycopodiopsida</taxon>
        <taxon>Selaginellales</taxon>
        <taxon>Selaginellaceae</taxon>
        <taxon>Selaginella</taxon>
    </lineage>
</organism>
<dbReference type="PANTHER" id="PTHR24058:SF124">
    <property type="entry name" value="PROTEIN KINASE SUPERFAMILY PROTEIN"/>
    <property type="match status" value="1"/>
</dbReference>
<keyword evidence="9" id="KW-1185">Reference proteome</keyword>
<evidence type="ECO:0000256" key="2">
    <source>
        <dbReference type="ARBA" id="ARBA00022553"/>
    </source>
</evidence>
<dbReference type="STRING" id="88036.D8RCX1"/>
<dbReference type="EMBL" id="GL377576">
    <property type="protein sequence ID" value="EFJ29918.1"/>
    <property type="molecule type" value="Genomic_DNA"/>
</dbReference>
<dbReference type="PROSITE" id="PS50011">
    <property type="entry name" value="PROTEIN_KINASE_DOM"/>
    <property type="match status" value="1"/>
</dbReference>
<evidence type="ECO:0000256" key="4">
    <source>
        <dbReference type="ARBA" id="ARBA00022741"/>
    </source>
</evidence>
<protein>
    <recommendedName>
        <fullName evidence="7">Protein kinase domain-containing protein</fullName>
    </recommendedName>
</protein>
<keyword evidence="3" id="KW-0808">Transferase</keyword>
<evidence type="ECO:0000256" key="1">
    <source>
        <dbReference type="ARBA" id="ARBA00022527"/>
    </source>
</evidence>
<dbReference type="HOGENOM" id="CLU_000288_5_15_1"/>
<keyword evidence="4" id="KW-0547">Nucleotide-binding</keyword>
<dbReference type="SMART" id="SM00220">
    <property type="entry name" value="S_TKc"/>
    <property type="match status" value="1"/>
</dbReference>
<dbReference type="KEGG" id="smo:SELMODRAFT_90432"/>
<name>D8RCX1_SELML</name>
<dbReference type="SUPFAM" id="SSF56112">
    <property type="entry name" value="Protein kinase-like (PK-like)"/>
    <property type="match status" value="1"/>
</dbReference>
<dbReference type="Pfam" id="PF00069">
    <property type="entry name" value="Pkinase"/>
    <property type="match status" value="1"/>
</dbReference>
<dbReference type="PROSITE" id="PS00108">
    <property type="entry name" value="PROTEIN_KINASE_ST"/>
    <property type="match status" value="1"/>
</dbReference>
<dbReference type="OrthoDB" id="9332038at2759"/>
<dbReference type="eggNOG" id="KOG0667">
    <property type="taxonomic scope" value="Eukaryota"/>
</dbReference>
<keyword evidence="2" id="KW-0597">Phosphoprotein</keyword>
<dbReference type="AlphaFoldDB" id="D8RCX1"/>
<evidence type="ECO:0000259" key="7">
    <source>
        <dbReference type="PROSITE" id="PS50011"/>
    </source>
</evidence>
<keyword evidence="5" id="KW-0418">Kinase</keyword>
<dbReference type="Gene3D" id="3.30.200.20">
    <property type="entry name" value="Phosphorylase Kinase, domain 1"/>
    <property type="match status" value="1"/>
</dbReference>
<dbReference type="OMA" id="NSHRIFT"/>
<dbReference type="GO" id="GO:0004674">
    <property type="term" value="F:protein serine/threonine kinase activity"/>
    <property type="evidence" value="ECO:0000318"/>
    <property type="project" value="GO_Central"/>
</dbReference>
<dbReference type="PANTHER" id="PTHR24058">
    <property type="entry name" value="DUAL SPECIFICITY PROTEIN KINASE"/>
    <property type="match status" value="1"/>
</dbReference>
<accession>D8RCX1</accession>
<evidence type="ECO:0000313" key="8">
    <source>
        <dbReference type="EMBL" id="EFJ29918.1"/>
    </source>
</evidence>
<dbReference type="InterPro" id="IPR011009">
    <property type="entry name" value="Kinase-like_dom_sf"/>
</dbReference>
<dbReference type="CDD" id="cd14133">
    <property type="entry name" value="PKc_DYRK_like"/>
    <property type="match status" value="1"/>
</dbReference>
<evidence type="ECO:0000256" key="6">
    <source>
        <dbReference type="ARBA" id="ARBA00022840"/>
    </source>
</evidence>
<dbReference type="Gramene" id="EFJ29918">
    <property type="protein sequence ID" value="EFJ29918"/>
    <property type="gene ID" value="SELMODRAFT_90432"/>
</dbReference>
<dbReference type="Proteomes" id="UP000001514">
    <property type="component" value="Unassembled WGS sequence"/>
</dbReference>
<evidence type="ECO:0000256" key="3">
    <source>
        <dbReference type="ARBA" id="ARBA00022679"/>
    </source>
</evidence>
<keyword evidence="1" id="KW-0723">Serine/threonine-protein kinase</keyword>
<sequence length="284" mass="33009">MKIIKNNKDFFDQSLDEIKLLKYINKHDPADKYHILRLYDYFYHREHLFIVCELLRANLYEFHKYNRDSGGEVYFTMPRLQSITRQCLEALEFLHGLGLIHCDLKPENILVKSYSRCEVKVIDLGSSCFQSDHLCSYVQSRSYRAPEVILGLPYDQKIDIWSLGCILAELCSGNVLFQNDSLATLLARVVGIIGPLDPEMVARGRESYKFLTKNSKLYERNQETSRMEYLIPKKTTLAHRLPMGDQGFLEFVAFLLQINPKNRPSAAEALKHPWLSYPYEPISS</sequence>
<feature type="domain" description="Protein kinase" evidence="7">
    <location>
        <begin position="1"/>
        <end position="275"/>
    </location>
</feature>
<dbReference type="FunFam" id="1.10.510.10:FF:000380">
    <property type="entry name" value="Serine/threonine-protein kinase ppk15"/>
    <property type="match status" value="1"/>
</dbReference>
<dbReference type="InterPro" id="IPR000719">
    <property type="entry name" value="Prot_kinase_dom"/>
</dbReference>
<gene>
    <name evidence="8" type="ORF">SELMODRAFT_90432</name>
</gene>
<dbReference type="InterPro" id="IPR008271">
    <property type="entry name" value="Ser/Thr_kinase_AS"/>
</dbReference>
<keyword evidence="6" id="KW-0067">ATP-binding</keyword>
<proteinExistence type="predicted"/>
<dbReference type="Gene3D" id="1.10.510.10">
    <property type="entry name" value="Transferase(Phosphotransferase) domain 1"/>
    <property type="match status" value="1"/>
</dbReference>